<protein>
    <recommendedName>
        <fullName evidence="3">GTPase</fullName>
    </recommendedName>
</protein>
<keyword evidence="2" id="KW-1185">Reference proteome</keyword>
<organism evidence="1 2">
    <name type="scientific">Winogradskyella eximia</name>
    <dbReference type="NCBI Taxonomy" id="262006"/>
    <lineage>
        <taxon>Bacteria</taxon>
        <taxon>Pseudomonadati</taxon>
        <taxon>Bacteroidota</taxon>
        <taxon>Flavobacteriia</taxon>
        <taxon>Flavobacteriales</taxon>
        <taxon>Flavobacteriaceae</taxon>
        <taxon>Winogradskyella</taxon>
    </lineage>
</organism>
<proteinExistence type="predicted"/>
<accession>A0A3D9H0V5</accession>
<dbReference type="RefSeq" id="WP_115817811.1">
    <property type="nucleotide sequence ID" value="NZ_QRDV01000006.1"/>
</dbReference>
<evidence type="ECO:0000313" key="2">
    <source>
        <dbReference type="Proteomes" id="UP000256980"/>
    </source>
</evidence>
<name>A0A3D9H0V5_9FLAO</name>
<dbReference type="AlphaFoldDB" id="A0A3D9H0V5"/>
<evidence type="ECO:0000313" key="1">
    <source>
        <dbReference type="EMBL" id="RED43115.1"/>
    </source>
</evidence>
<dbReference type="Proteomes" id="UP000256980">
    <property type="component" value="Unassembled WGS sequence"/>
</dbReference>
<reference evidence="1 2" key="1">
    <citation type="submission" date="2018-07" db="EMBL/GenBank/DDBJ databases">
        <title>Genomic Encyclopedia of Type Strains, Phase III (KMG-III): the genomes of soil and plant-associated and newly described type strains.</title>
        <authorList>
            <person name="Whitman W."/>
        </authorList>
    </citation>
    <scope>NUCLEOTIDE SEQUENCE [LARGE SCALE GENOMIC DNA]</scope>
    <source>
        <strain evidence="1 2">CECT 7946</strain>
    </source>
</reference>
<dbReference type="EMBL" id="QRDV01000006">
    <property type="protein sequence ID" value="RED43115.1"/>
    <property type="molecule type" value="Genomic_DNA"/>
</dbReference>
<evidence type="ECO:0008006" key="3">
    <source>
        <dbReference type="Google" id="ProtNLM"/>
    </source>
</evidence>
<sequence>MKLLFVYNANSGKLNTLFDVGHKLFSPSSYKCSLCALTHDVFSENAIWKRFRDEGQFDMVFYHKDEFEIIFPKVKLLYPTILKLEKNQLTTVLNPEVLNDIPNVETLIGRLKSSI</sequence>
<gene>
    <name evidence="1" type="ORF">DFQ10_10625</name>
</gene>
<dbReference type="OrthoDB" id="572467at2"/>
<comment type="caution">
    <text evidence="1">The sequence shown here is derived from an EMBL/GenBank/DDBJ whole genome shotgun (WGS) entry which is preliminary data.</text>
</comment>